<dbReference type="AlphaFoldDB" id="C6X761"/>
<dbReference type="KEGG" id="mei:Msip34_1962"/>
<organism evidence="1 2">
    <name type="scientific">Methylovorus glucosotrophus (strain SIP3-4)</name>
    <dbReference type="NCBI Taxonomy" id="582744"/>
    <lineage>
        <taxon>Bacteria</taxon>
        <taxon>Pseudomonadati</taxon>
        <taxon>Pseudomonadota</taxon>
        <taxon>Betaproteobacteria</taxon>
        <taxon>Nitrosomonadales</taxon>
        <taxon>Methylophilaceae</taxon>
        <taxon>Methylovorus</taxon>
    </lineage>
</organism>
<dbReference type="RefSeq" id="WP_015830559.1">
    <property type="nucleotide sequence ID" value="NC_012969.1"/>
</dbReference>
<evidence type="ECO:0000313" key="1">
    <source>
        <dbReference type="EMBL" id="ACT51204.1"/>
    </source>
</evidence>
<evidence type="ECO:0000313" key="2">
    <source>
        <dbReference type="Proteomes" id="UP000002743"/>
    </source>
</evidence>
<reference evidence="1 2" key="2">
    <citation type="journal article" date="2011" name="J. Bacteriol.">
        <title>Genomes of three methylotrophs from a single niche uncover genetic and metabolic divergence of Methylophilaceae.</title>
        <authorList>
            <person name="Lapidus A."/>
            <person name="Clum A."/>
            <person name="Labutti K."/>
            <person name="Kaluzhnaya M.G."/>
            <person name="Lim S."/>
            <person name="Beck D.A."/>
            <person name="Glavina Del Rio T."/>
            <person name="Nolan M."/>
            <person name="Mavromatis K."/>
            <person name="Huntemann M."/>
            <person name="Lucas S."/>
            <person name="Lidstrom M.E."/>
            <person name="Ivanova N."/>
            <person name="Chistoserdova L."/>
        </authorList>
    </citation>
    <scope>NUCLEOTIDE SEQUENCE [LARGE SCALE GENOMIC DNA]</scope>
    <source>
        <strain evidence="1 2">SIP3-4</strain>
    </source>
</reference>
<sequence precursor="true">MNLLFISAKLARLVPLFGAAGLLLTLSACDKLPGWAAALLHTEVKTSPLSGPDKNRDGIRDDIEPLIAQSSSLPQVISVRTTYAKSLQKIVEFDFEHAQMLSVLKSEYSRSLACAMLVDDGFIDKLNSATFNTPQRVQQQDVFQKSISGQAFDFDSLSRLCS</sequence>
<gene>
    <name evidence="1" type="ordered locus">Msip34_1962</name>
</gene>
<reference evidence="2" key="1">
    <citation type="submission" date="2009-07" db="EMBL/GenBank/DDBJ databases">
        <title>Complete sequence of chromosome of Methylovorus sp. SIP3-4.</title>
        <authorList>
            <person name="Lucas S."/>
            <person name="Copeland A."/>
            <person name="Lapidus A."/>
            <person name="Glavina del Rio T."/>
            <person name="Tice H."/>
            <person name="Bruce D."/>
            <person name="Goodwin L."/>
            <person name="Pitluck S."/>
            <person name="Clum A."/>
            <person name="Larimer F."/>
            <person name="Land M."/>
            <person name="Hauser L."/>
            <person name="Kyrpides N."/>
            <person name="Mikhailova N."/>
            <person name="Kayluzhnaya M."/>
            <person name="Chistoserdova L."/>
        </authorList>
    </citation>
    <scope>NUCLEOTIDE SEQUENCE [LARGE SCALE GENOMIC DNA]</scope>
    <source>
        <strain evidence="2">SIP3-4</strain>
    </source>
</reference>
<keyword evidence="2" id="KW-1185">Reference proteome</keyword>
<protein>
    <submittedName>
        <fullName evidence="1">Uncharacterized protein</fullName>
    </submittedName>
</protein>
<dbReference type="EMBL" id="CP001674">
    <property type="protein sequence ID" value="ACT51204.1"/>
    <property type="molecule type" value="Genomic_DNA"/>
</dbReference>
<proteinExistence type="predicted"/>
<dbReference type="HOGENOM" id="CLU_1775289_0_0_4"/>
<dbReference type="Proteomes" id="UP000002743">
    <property type="component" value="Chromosome"/>
</dbReference>
<accession>C6X761</accession>
<name>C6X761_METGS</name>